<dbReference type="InterPro" id="IPR036890">
    <property type="entry name" value="HATPase_C_sf"/>
</dbReference>
<evidence type="ECO:0000256" key="2">
    <source>
        <dbReference type="ARBA" id="ARBA00022763"/>
    </source>
</evidence>
<dbReference type="InterPro" id="IPR042121">
    <property type="entry name" value="MutL_C_regsub"/>
</dbReference>
<dbReference type="GO" id="GO:0004519">
    <property type="term" value="F:endonuclease activity"/>
    <property type="evidence" value="ECO:0007669"/>
    <property type="project" value="UniProtKB-KW"/>
</dbReference>
<keyword evidence="7" id="KW-0255">Endonuclease</keyword>
<sequence>MSRIRILDESVSNIIAAGEVVENPASMIKELIENSLDAGAGSIRVEVKNNGRDVRLVDTGMGMGKEDLFLCVERHATSKIKDKGDIFNLTSYGFRGEALASIGSISKMIISSKTNDSKTGHKINLNAGKVTKYEEISRAVGTEIVIKDLFFNTPARLKFLRKKSTEYARIREIVLKEALYNTEVSFSLLLDGREVVKTSGRGIENTILELFGRNTLKNSTKFSLGYWGNMNLLKSNKDSIYTYVNGRYVKSKTIEKAVLDAYYTKLTRGRYPFAIIFFDISPDLVDINVHPSKKIIKFVDEDGVYREILDCLTDAIYRDDRKNSISLKIEEDGDENQSPIQNNLLDFEELENLITPRVNKVIKTEQPALIKEEKLKNKVSERIAKAYRYSQEYEATLPSVPPLEIKEDEIPPEKGKESVEIEKILVAEKQNDEDHENPEEVNEIKNDYRVLAQLHNMYILVETEEELEIYDQHIVHERILYEKLKDKHYNKKISVQNLLVPIKLELNGYETEIVRGNLELFSEFGFEVEEFCDNEILIRGVPIFNFRVGVEDTFRYLLENLGGGDPREKVIISMSCRNAIKAGEKLTLEEMETLISDLHKVGKYTCPHGRPIILKMTFDEMNKKFNRK</sequence>
<dbReference type="PROSITE" id="PS00058">
    <property type="entry name" value="DNA_MISMATCH_REPAIR_1"/>
    <property type="match status" value="1"/>
</dbReference>
<dbReference type="PANTHER" id="PTHR10073:SF12">
    <property type="entry name" value="DNA MISMATCH REPAIR PROTEIN MLH1"/>
    <property type="match status" value="1"/>
</dbReference>
<dbReference type="HAMAP" id="MF_00149">
    <property type="entry name" value="DNA_mis_repair"/>
    <property type="match status" value="1"/>
</dbReference>
<keyword evidence="3 4" id="KW-0234">DNA repair</keyword>
<dbReference type="InterPro" id="IPR020667">
    <property type="entry name" value="DNA_mismatch_repair_MutL"/>
</dbReference>
<accession>A0ABX9KGS5</accession>
<protein>
    <recommendedName>
        <fullName evidence="4">DNA mismatch repair protein MutL</fullName>
    </recommendedName>
</protein>
<dbReference type="SUPFAM" id="SSF54211">
    <property type="entry name" value="Ribosomal protein S5 domain 2-like"/>
    <property type="match status" value="1"/>
</dbReference>
<dbReference type="PANTHER" id="PTHR10073">
    <property type="entry name" value="DNA MISMATCH REPAIR PROTEIN MLH, PMS, MUTL"/>
    <property type="match status" value="1"/>
</dbReference>
<dbReference type="SUPFAM" id="SSF118116">
    <property type="entry name" value="DNA mismatch repair protein MutL"/>
    <property type="match status" value="1"/>
</dbReference>
<comment type="caution">
    <text evidence="7">The sequence shown here is derived from an EMBL/GenBank/DDBJ whole genome shotgun (WGS) entry which is preliminary data.</text>
</comment>
<keyword evidence="8" id="KW-1185">Reference proteome</keyword>
<dbReference type="SMART" id="SM00853">
    <property type="entry name" value="MutL_C"/>
    <property type="match status" value="1"/>
</dbReference>
<evidence type="ECO:0000259" key="6">
    <source>
        <dbReference type="SMART" id="SM01340"/>
    </source>
</evidence>
<feature type="domain" description="MutL C-terminal dimerisation" evidence="5">
    <location>
        <begin position="450"/>
        <end position="586"/>
    </location>
</feature>
<comment type="function">
    <text evidence="4">This protein is involved in the repair of mismatches in DNA. It is required for dam-dependent methyl-directed DNA mismatch repair. May act as a 'molecular matchmaker', a protein that promotes the formation of a stable complex between two or more DNA-binding proteins in an ATP-dependent manner without itself being part of a final effector complex.</text>
</comment>
<dbReference type="InterPro" id="IPR014721">
    <property type="entry name" value="Ribsml_uS5_D2-typ_fold_subgr"/>
</dbReference>
<dbReference type="Gene3D" id="3.30.1540.20">
    <property type="entry name" value="MutL, C-terminal domain, dimerisation subdomain"/>
    <property type="match status" value="1"/>
</dbReference>
<dbReference type="Gene3D" id="3.30.230.10">
    <property type="match status" value="1"/>
</dbReference>
<gene>
    <name evidence="4 7" type="primary">mutL</name>
    <name evidence="7" type="ORF">DYH56_08030</name>
</gene>
<evidence type="ECO:0000256" key="3">
    <source>
        <dbReference type="ARBA" id="ARBA00023204"/>
    </source>
</evidence>
<evidence type="ECO:0000313" key="8">
    <source>
        <dbReference type="Proteomes" id="UP000263486"/>
    </source>
</evidence>
<dbReference type="RefSeq" id="WP_114642332.1">
    <property type="nucleotide sequence ID" value="NZ_JAACIO010000013.1"/>
</dbReference>
<dbReference type="InterPro" id="IPR020568">
    <property type="entry name" value="Ribosomal_Su5_D2-typ_SF"/>
</dbReference>
<dbReference type="InterPro" id="IPR037198">
    <property type="entry name" value="MutL_C_sf"/>
</dbReference>
<dbReference type="SUPFAM" id="SSF55874">
    <property type="entry name" value="ATPase domain of HSP90 chaperone/DNA topoisomerase II/histidine kinase"/>
    <property type="match status" value="1"/>
</dbReference>
<evidence type="ECO:0000313" key="7">
    <source>
        <dbReference type="EMBL" id="REI41161.1"/>
    </source>
</evidence>
<dbReference type="Pfam" id="PF01119">
    <property type="entry name" value="DNA_mis_repair"/>
    <property type="match status" value="1"/>
</dbReference>
<keyword evidence="7" id="KW-0378">Hydrolase</keyword>
<dbReference type="CDD" id="cd16926">
    <property type="entry name" value="HATPase_MutL-MLH-PMS-like"/>
    <property type="match status" value="1"/>
</dbReference>
<dbReference type="InterPro" id="IPR013507">
    <property type="entry name" value="DNA_mismatch_S5_2-like"/>
</dbReference>
<dbReference type="Gene3D" id="3.30.565.10">
    <property type="entry name" value="Histidine kinase-like ATPase, C-terminal domain"/>
    <property type="match status" value="1"/>
</dbReference>
<dbReference type="Pfam" id="PF08676">
    <property type="entry name" value="MutL_C"/>
    <property type="match status" value="1"/>
</dbReference>
<organism evidence="7 8">
    <name type="scientific">Psychrilyobacter piezotolerans</name>
    <dbReference type="NCBI Taxonomy" id="2293438"/>
    <lineage>
        <taxon>Bacteria</taxon>
        <taxon>Fusobacteriati</taxon>
        <taxon>Fusobacteriota</taxon>
        <taxon>Fusobacteriia</taxon>
        <taxon>Fusobacteriales</taxon>
        <taxon>Fusobacteriaceae</taxon>
        <taxon>Psychrilyobacter</taxon>
    </lineage>
</organism>
<dbReference type="Proteomes" id="UP000263486">
    <property type="component" value="Unassembled WGS sequence"/>
</dbReference>
<keyword evidence="7" id="KW-0540">Nuclease</keyword>
<feature type="domain" description="DNA mismatch repair protein S5" evidence="6">
    <location>
        <begin position="207"/>
        <end position="317"/>
    </location>
</feature>
<keyword evidence="2 4" id="KW-0227">DNA damage</keyword>
<name>A0ABX9KGS5_9FUSO</name>
<dbReference type="CDD" id="cd00782">
    <property type="entry name" value="MutL_Trans"/>
    <property type="match status" value="1"/>
</dbReference>
<reference evidence="7 8" key="1">
    <citation type="submission" date="2018-08" db="EMBL/GenBank/DDBJ databases">
        <title>Draft genome sequence of Psychrilyobacter sp. strain SD5 isolated from Black Sea water.</title>
        <authorList>
            <person name="Yadav S."/>
            <person name="Villanueva L."/>
            <person name="Damste J.S.S."/>
        </authorList>
    </citation>
    <scope>NUCLEOTIDE SEQUENCE [LARGE SCALE GENOMIC DNA]</scope>
    <source>
        <strain evidence="7 8">SD5</strain>
    </source>
</reference>
<dbReference type="SMART" id="SM01340">
    <property type="entry name" value="DNA_mis_repair"/>
    <property type="match status" value="1"/>
</dbReference>
<dbReference type="InterPro" id="IPR038973">
    <property type="entry name" value="MutL/Mlh/Pms-like"/>
</dbReference>
<dbReference type="InterPro" id="IPR042120">
    <property type="entry name" value="MutL_C_dimsub"/>
</dbReference>
<evidence type="ECO:0000256" key="1">
    <source>
        <dbReference type="ARBA" id="ARBA00006082"/>
    </source>
</evidence>
<dbReference type="NCBIfam" id="TIGR00585">
    <property type="entry name" value="mutl"/>
    <property type="match status" value="1"/>
</dbReference>
<dbReference type="EMBL" id="QUAJ01000012">
    <property type="protein sequence ID" value="REI41161.1"/>
    <property type="molecule type" value="Genomic_DNA"/>
</dbReference>
<dbReference type="InterPro" id="IPR002099">
    <property type="entry name" value="MutL/Mlh/PMS"/>
</dbReference>
<comment type="similarity">
    <text evidence="1 4">Belongs to the DNA mismatch repair MutL/HexB family.</text>
</comment>
<dbReference type="InterPro" id="IPR014762">
    <property type="entry name" value="DNA_mismatch_repair_CS"/>
</dbReference>
<evidence type="ECO:0000256" key="4">
    <source>
        <dbReference type="HAMAP-Rule" id="MF_00149"/>
    </source>
</evidence>
<proteinExistence type="inferred from homology"/>
<dbReference type="InterPro" id="IPR014790">
    <property type="entry name" value="MutL_C"/>
</dbReference>
<evidence type="ECO:0000259" key="5">
    <source>
        <dbReference type="SMART" id="SM00853"/>
    </source>
</evidence>
<dbReference type="Pfam" id="PF13589">
    <property type="entry name" value="HATPase_c_3"/>
    <property type="match status" value="1"/>
</dbReference>
<dbReference type="Gene3D" id="3.30.1370.100">
    <property type="entry name" value="MutL, C-terminal domain, regulatory subdomain"/>
    <property type="match status" value="1"/>
</dbReference>